<evidence type="ECO:0000259" key="1">
    <source>
        <dbReference type="Pfam" id="PF19065"/>
    </source>
</evidence>
<reference evidence="2" key="1">
    <citation type="submission" date="2018-10" db="EMBL/GenBank/DDBJ databases">
        <title>Hidden diversity of soil giant viruses.</title>
        <authorList>
            <person name="Schulz F."/>
            <person name="Alteio L."/>
            <person name="Goudeau D."/>
            <person name="Ryan E.M."/>
            <person name="Malmstrom R.R."/>
            <person name="Blanchard J."/>
            <person name="Woyke T."/>
        </authorList>
    </citation>
    <scope>NUCLEOTIDE SEQUENCE</scope>
    <source>
        <strain evidence="2">HAV1</strain>
    </source>
</reference>
<protein>
    <recommendedName>
        <fullName evidence="1">Minor capsid protein P8 central region domain-containing protein</fullName>
    </recommendedName>
</protein>
<dbReference type="Pfam" id="PF19065">
    <property type="entry name" value="P8_CR"/>
    <property type="match status" value="1"/>
</dbReference>
<evidence type="ECO:0000313" key="2">
    <source>
        <dbReference type="EMBL" id="AYV80820.1"/>
    </source>
</evidence>
<name>A0A3G5A105_9VIRU</name>
<gene>
    <name evidence="2" type="ORF">Harvfovirus7_17</name>
</gene>
<feature type="domain" description="Minor capsid protein P8 central region" evidence="1">
    <location>
        <begin position="34"/>
        <end position="155"/>
    </location>
</feature>
<accession>A0A3G5A105</accession>
<dbReference type="EMBL" id="MK072249">
    <property type="protein sequence ID" value="AYV80820.1"/>
    <property type="molecule type" value="Genomic_DNA"/>
</dbReference>
<dbReference type="InterPro" id="IPR043916">
    <property type="entry name" value="P8_CR"/>
</dbReference>
<organism evidence="2">
    <name type="scientific">Harvfovirus sp</name>
    <dbReference type="NCBI Taxonomy" id="2487768"/>
    <lineage>
        <taxon>Viruses</taxon>
        <taxon>Varidnaviria</taxon>
        <taxon>Bamfordvirae</taxon>
        <taxon>Nucleocytoviricota</taxon>
        <taxon>Megaviricetes</taxon>
        <taxon>Imitervirales</taxon>
        <taxon>Mimiviridae</taxon>
        <taxon>Klosneuvirinae</taxon>
    </lineage>
</organism>
<proteinExistence type="predicted"/>
<sequence length="161" mass="18450">MNFANFNQQRKDNASMMTKGIISGIDDDNDNLDPVTIMFFSEDNMGRIQKMIRKEIALRTKGEYVLKVDQEEADLLVVMRAILLDMNGSVFQPNKIKHQVKKLNSKTVEYVVPDMIESIKGHYGYLAEISQPRQMPIMQPMNVNNKGRKTLPSITTIWGKN</sequence>